<dbReference type="PANTHER" id="PTHR20857:SF15">
    <property type="entry name" value="THIAMINE-PHOSPHATE SYNTHASE"/>
    <property type="match status" value="1"/>
</dbReference>
<keyword evidence="5 9" id="KW-0784">Thiamine biosynthesis</keyword>
<evidence type="ECO:0000256" key="6">
    <source>
        <dbReference type="ARBA" id="ARBA00047334"/>
    </source>
</evidence>
<dbReference type="GO" id="GO:0009228">
    <property type="term" value="P:thiamine biosynthetic process"/>
    <property type="evidence" value="ECO:0007669"/>
    <property type="project" value="UniProtKB-KW"/>
</dbReference>
<sequence>MDNRYPELHLVTSGRQERDSLLRIAEAAYAGGITYLHIREKQRTAREIMEWAVALAEIMPRDRIFINDRVDVAAATSCGGAHLAYHSIPAAAARTVLKPGQKIGCSVHSMAEAQAALSQKVDYLFYGHIFASGSKPGVAPRGTEELSEITCSLDIPVIGIGGIKPDNVGRVLAAGCAGVAVLSGITEAPDSKRAAQAYREALDRWREENT</sequence>
<evidence type="ECO:0000256" key="7">
    <source>
        <dbReference type="ARBA" id="ARBA00047851"/>
    </source>
</evidence>
<comment type="catalytic activity">
    <reaction evidence="8 9">
        <text>2-[(2R,5Z)-2-carboxy-4-methylthiazol-5(2H)-ylidene]ethyl phosphate + 4-amino-2-methyl-5-(diphosphooxymethyl)pyrimidine + 2 H(+) = thiamine phosphate + CO2 + diphosphate</text>
        <dbReference type="Rhea" id="RHEA:47844"/>
        <dbReference type="ChEBI" id="CHEBI:15378"/>
        <dbReference type="ChEBI" id="CHEBI:16526"/>
        <dbReference type="ChEBI" id="CHEBI:33019"/>
        <dbReference type="ChEBI" id="CHEBI:37575"/>
        <dbReference type="ChEBI" id="CHEBI:57841"/>
        <dbReference type="ChEBI" id="CHEBI:62899"/>
        <dbReference type="EC" id="2.5.1.3"/>
    </reaction>
</comment>
<dbReference type="Proteomes" id="UP000677234">
    <property type="component" value="Chromosome"/>
</dbReference>
<evidence type="ECO:0000259" key="10">
    <source>
        <dbReference type="Pfam" id="PF02581"/>
    </source>
</evidence>
<comment type="function">
    <text evidence="9">Condenses 4-methyl-5-(beta-hydroxyethyl)thiazole monophosphate (THZ-P) and 2-methyl-4-amino-5-hydroxymethyl pyrimidine pyrophosphate (HMP-PP) to form thiamine monophosphate (TMP).</text>
</comment>
<evidence type="ECO:0000256" key="5">
    <source>
        <dbReference type="ARBA" id="ARBA00022977"/>
    </source>
</evidence>
<evidence type="ECO:0000256" key="1">
    <source>
        <dbReference type="ARBA" id="ARBA00005165"/>
    </source>
</evidence>
<name>A0A7T5JQS0_9BACL</name>
<keyword evidence="2 9" id="KW-0808">Transferase</keyword>
<dbReference type="InterPro" id="IPR034291">
    <property type="entry name" value="TMP_synthase"/>
</dbReference>
<dbReference type="KEGG" id="bcop:JD108_10875"/>
<dbReference type="UniPathway" id="UPA00060">
    <property type="reaction ID" value="UER00141"/>
</dbReference>
<comment type="catalytic activity">
    <reaction evidence="6 9">
        <text>4-methyl-5-(2-phosphooxyethyl)-thiazole + 4-amino-2-methyl-5-(diphosphooxymethyl)pyrimidine + H(+) = thiamine phosphate + diphosphate</text>
        <dbReference type="Rhea" id="RHEA:22328"/>
        <dbReference type="ChEBI" id="CHEBI:15378"/>
        <dbReference type="ChEBI" id="CHEBI:33019"/>
        <dbReference type="ChEBI" id="CHEBI:37575"/>
        <dbReference type="ChEBI" id="CHEBI:57841"/>
        <dbReference type="ChEBI" id="CHEBI:58296"/>
        <dbReference type="EC" id="2.5.1.3"/>
    </reaction>
</comment>
<feature type="binding site" evidence="9">
    <location>
        <position position="68"/>
    </location>
    <ligand>
        <name>Mg(2+)</name>
        <dbReference type="ChEBI" id="CHEBI:18420"/>
    </ligand>
</feature>
<feature type="binding site" evidence="9">
    <location>
        <begin position="132"/>
        <end position="134"/>
    </location>
    <ligand>
        <name>2-[(2R,5Z)-2-carboxy-4-methylthiazol-5(2H)-ylidene]ethyl phosphate</name>
        <dbReference type="ChEBI" id="CHEBI:62899"/>
    </ligand>
</feature>
<reference evidence="12" key="2">
    <citation type="submission" date="2021-04" db="EMBL/GenBank/DDBJ databases">
        <title>Brevibacillus composti FJAT-54423, complete genome.</title>
        <authorList>
            <person name="Tang R."/>
        </authorList>
    </citation>
    <scope>NUCLEOTIDE SEQUENCE</scope>
    <source>
        <strain evidence="12">FJAT-54424</strain>
    </source>
</reference>
<dbReference type="SUPFAM" id="SSF51391">
    <property type="entry name" value="Thiamin phosphate synthase"/>
    <property type="match status" value="1"/>
</dbReference>
<evidence type="ECO:0000256" key="4">
    <source>
        <dbReference type="ARBA" id="ARBA00022842"/>
    </source>
</evidence>
<dbReference type="EMBL" id="CP073708">
    <property type="protein sequence ID" value="QUO43348.1"/>
    <property type="molecule type" value="Genomic_DNA"/>
</dbReference>
<evidence type="ECO:0000313" key="14">
    <source>
        <dbReference type="Proteomes" id="UP000677234"/>
    </source>
</evidence>
<comment type="cofactor">
    <cofactor evidence="9">
        <name>Mg(2+)</name>
        <dbReference type="ChEBI" id="CHEBI:18420"/>
    </cofactor>
    <text evidence="9">Binds 1 Mg(2+) ion per subunit.</text>
</comment>
<dbReference type="AlphaFoldDB" id="A0A7T5JQS0"/>
<dbReference type="InterPro" id="IPR036206">
    <property type="entry name" value="ThiamineP_synth_sf"/>
</dbReference>
<keyword evidence="14" id="KW-1185">Reference proteome</keyword>
<feature type="binding site" evidence="9">
    <location>
        <position position="162"/>
    </location>
    <ligand>
        <name>2-[(2R,5Z)-2-carboxy-4-methylthiazol-5(2H)-ylidene]ethyl phosphate</name>
        <dbReference type="ChEBI" id="CHEBI:62899"/>
    </ligand>
</feature>
<evidence type="ECO:0000313" key="12">
    <source>
        <dbReference type="EMBL" id="QUO43348.1"/>
    </source>
</evidence>
<comment type="catalytic activity">
    <reaction evidence="7 9">
        <text>2-(2-carboxy-4-methylthiazol-5-yl)ethyl phosphate + 4-amino-2-methyl-5-(diphosphooxymethyl)pyrimidine + 2 H(+) = thiamine phosphate + CO2 + diphosphate</text>
        <dbReference type="Rhea" id="RHEA:47848"/>
        <dbReference type="ChEBI" id="CHEBI:15378"/>
        <dbReference type="ChEBI" id="CHEBI:16526"/>
        <dbReference type="ChEBI" id="CHEBI:33019"/>
        <dbReference type="ChEBI" id="CHEBI:37575"/>
        <dbReference type="ChEBI" id="CHEBI:57841"/>
        <dbReference type="ChEBI" id="CHEBI:62890"/>
        <dbReference type="EC" id="2.5.1.3"/>
    </reaction>
</comment>
<dbReference type="InterPro" id="IPR013785">
    <property type="entry name" value="Aldolase_TIM"/>
</dbReference>
<reference evidence="11 13" key="1">
    <citation type="submission" date="2020-12" db="EMBL/GenBank/DDBJ databases">
        <title>strain FJAT-54423T represents a novel species of the genus Brevibacillus.</title>
        <authorList>
            <person name="Tang R."/>
        </authorList>
    </citation>
    <scope>NUCLEOTIDE SEQUENCE [LARGE SCALE GENOMIC DNA]</scope>
    <source>
        <strain evidence="11 13">FJAT-54423</strain>
    </source>
</reference>
<dbReference type="GO" id="GO:0004789">
    <property type="term" value="F:thiamine-phosphate diphosphorylase activity"/>
    <property type="evidence" value="ECO:0007669"/>
    <property type="project" value="UniProtKB-UniRule"/>
</dbReference>
<keyword evidence="4 9" id="KW-0460">Magnesium</keyword>
<dbReference type="InterPro" id="IPR022998">
    <property type="entry name" value="ThiamineP_synth_TenI"/>
</dbReference>
<dbReference type="EMBL" id="CP066308">
    <property type="protein sequence ID" value="QQE76321.1"/>
    <property type="molecule type" value="Genomic_DNA"/>
</dbReference>
<feature type="binding site" evidence="9">
    <location>
        <position position="135"/>
    </location>
    <ligand>
        <name>4-amino-2-methyl-5-(diphosphooxymethyl)pyrimidine</name>
        <dbReference type="ChEBI" id="CHEBI:57841"/>
    </ligand>
</feature>
<evidence type="ECO:0000256" key="8">
    <source>
        <dbReference type="ARBA" id="ARBA00047883"/>
    </source>
</evidence>
<dbReference type="Proteomes" id="UP000595847">
    <property type="component" value="Chromosome"/>
</dbReference>
<dbReference type="GO" id="GO:0000287">
    <property type="term" value="F:magnesium ion binding"/>
    <property type="evidence" value="ECO:0007669"/>
    <property type="project" value="UniProtKB-UniRule"/>
</dbReference>
<dbReference type="Pfam" id="PF02581">
    <property type="entry name" value="TMP-TENI"/>
    <property type="match status" value="1"/>
</dbReference>
<gene>
    <name evidence="9" type="primary">thiE</name>
    <name evidence="11" type="ORF">JD108_10875</name>
    <name evidence="12" type="ORF">KDJ56_10560</name>
</gene>
<organism evidence="11 13">
    <name type="scientific">Brevibacillus composti</name>
    <dbReference type="NCBI Taxonomy" id="2796470"/>
    <lineage>
        <taxon>Bacteria</taxon>
        <taxon>Bacillati</taxon>
        <taxon>Bacillota</taxon>
        <taxon>Bacilli</taxon>
        <taxon>Bacillales</taxon>
        <taxon>Paenibacillaceae</taxon>
        <taxon>Brevibacillus</taxon>
    </lineage>
</organism>
<evidence type="ECO:0000313" key="13">
    <source>
        <dbReference type="Proteomes" id="UP000595847"/>
    </source>
</evidence>
<feature type="binding site" evidence="9">
    <location>
        <begin position="182"/>
        <end position="183"/>
    </location>
    <ligand>
        <name>2-[(2R,5Z)-2-carboxy-4-methylthiazol-5(2H)-ylidene]ethyl phosphate</name>
        <dbReference type="ChEBI" id="CHEBI:62899"/>
    </ligand>
</feature>
<proteinExistence type="inferred from homology"/>
<protein>
    <recommendedName>
        <fullName evidence="9">Thiamine-phosphate synthase</fullName>
        <shortName evidence="9">TP synthase</shortName>
        <shortName evidence="9">TPS</shortName>
        <ecNumber evidence="9">2.5.1.3</ecNumber>
    </recommendedName>
    <alternativeName>
        <fullName evidence="9">Thiamine-phosphate pyrophosphorylase</fullName>
        <shortName evidence="9">TMP pyrophosphorylase</shortName>
        <shortName evidence="9">TMP-PPase</shortName>
    </alternativeName>
</protein>
<comment type="pathway">
    <text evidence="1 9">Cofactor biosynthesis; thiamine diphosphate biosynthesis; thiamine phosphate from 4-amino-2-methyl-5-diphosphomethylpyrimidine and 4-methyl-5-(2-phosphoethyl)-thiazole: step 1/1.</text>
</comment>
<evidence type="ECO:0000313" key="11">
    <source>
        <dbReference type="EMBL" id="QQE76321.1"/>
    </source>
</evidence>
<accession>A0A7T5JQS0</accession>
<feature type="domain" description="Thiamine phosphate synthase/TenI" evidence="10">
    <location>
        <begin position="8"/>
        <end position="185"/>
    </location>
</feature>
<comment type="caution">
    <text evidence="9">Lacks conserved residue(s) required for the propagation of feature annotation.</text>
</comment>
<dbReference type="EC" id="2.5.1.3" evidence="9"/>
<dbReference type="CDD" id="cd00564">
    <property type="entry name" value="TMP_TenI"/>
    <property type="match status" value="1"/>
</dbReference>
<dbReference type="RefSeq" id="WP_198829823.1">
    <property type="nucleotide sequence ID" value="NZ_CP066308.1"/>
</dbReference>
<dbReference type="HAMAP" id="MF_00097">
    <property type="entry name" value="TMP_synthase"/>
    <property type="match status" value="1"/>
</dbReference>
<dbReference type="GO" id="GO:0005737">
    <property type="term" value="C:cytoplasm"/>
    <property type="evidence" value="ECO:0007669"/>
    <property type="project" value="TreeGrafter"/>
</dbReference>
<evidence type="ECO:0000256" key="3">
    <source>
        <dbReference type="ARBA" id="ARBA00022723"/>
    </source>
</evidence>
<feature type="binding site" evidence="9">
    <location>
        <position position="106"/>
    </location>
    <ligand>
        <name>4-amino-2-methyl-5-(diphosphooxymethyl)pyrimidine</name>
        <dbReference type="ChEBI" id="CHEBI:57841"/>
    </ligand>
</feature>
<comment type="similarity">
    <text evidence="9">Belongs to the thiamine-phosphate synthase family.</text>
</comment>
<dbReference type="Gene3D" id="3.20.20.70">
    <property type="entry name" value="Aldolase class I"/>
    <property type="match status" value="1"/>
</dbReference>
<evidence type="ECO:0000256" key="2">
    <source>
        <dbReference type="ARBA" id="ARBA00022679"/>
    </source>
</evidence>
<evidence type="ECO:0000256" key="9">
    <source>
        <dbReference type="HAMAP-Rule" id="MF_00097"/>
    </source>
</evidence>
<keyword evidence="3 9" id="KW-0479">Metal-binding</keyword>
<dbReference type="GO" id="GO:0009229">
    <property type="term" value="P:thiamine diphosphate biosynthetic process"/>
    <property type="evidence" value="ECO:0007669"/>
    <property type="project" value="UniProtKB-UniRule"/>
</dbReference>
<feature type="binding site" evidence="9">
    <location>
        <position position="67"/>
    </location>
    <ligand>
        <name>4-amino-2-methyl-5-(diphosphooxymethyl)pyrimidine</name>
        <dbReference type="ChEBI" id="CHEBI:57841"/>
    </ligand>
</feature>
<dbReference type="PANTHER" id="PTHR20857">
    <property type="entry name" value="THIAMINE-PHOSPHATE PYROPHOSPHORYLASE"/>
    <property type="match status" value="1"/>
</dbReference>